<dbReference type="InterPro" id="IPR053151">
    <property type="entry name" value="RNase_H-like"/>
</dbReference>
<dbReference type="Pfam" id="PF13456">
    <property type="entry name" value="RVT_3"/>
    <property type="match status" value="1"/>
</dbReference>
<dbReference type="EMBL" id="JBJKTR010000002">
    <property type="protein sequence ID" value="KAL3377427.1"/>
    <property type="molecule type" value="Genomic_DNA"/>
</dbReference>
<dbReference type="AlphaFoldDB" id="A0ABD2VBB5"/>
<evidence type="ECO:0000313" key="3">
    <source>
        <dbReference type="Proteomes" id="UP001627284"/>
    </source>
</evidence>
<protein>
    <recommendedName>
        <fullName evidence="1">RNase H type-1 domain-containing protein</fullName>
    </recommendedName>
</protein>
<sequence length="160" mass="18061">MGPRPQPIISAGESNKASIGLVAMNNKSVLLHAHGSPIQFVGKSMIVEACAIRKCVEKAIQHGWRKLYVLSDAKGVVDVLRKNMKTTWDIDVVCEDIWNIFASLEHIVFVHIPRRFNVVAHNVAKFSISLLSEFSWERLFPTWIVNDVELSFGQTMSRMN</sequence>
<evidence type="ECO:0000259" key="1">
    <source>
        <dbReference type="Pfam" id="PF13456"/>
    </source>
</evidence>
<accession>A0ABD2VBB5</accession>
<dbReference type="InterPro" id="IPR044730">
    <property type="entry name" value="RNase_H-like_dom_plant"/>
</dbReference>
<feature type="domain" description="RNase H type-1" evidence="1">
    <location>
        <begin position="13"/>
        <end position="126"/>
    </location>
</feature>
<dbReference type="InterPro" id="IPR002156">
    <property type="entry name" value="RNaseH_domain"/>
</dbReference>
<dbReference type="Gene3D" id="3.30.420.10">
    <property type="entry name" value="Ribonuclease H-like superfamily/Ribonuclease H"/>
    <property type="match status" value="1"/>
</dbReference>
<dbReference type="CDD" id="cd06222">
    <property type="entry name" value="RNase_H_like"/>
    <property type="match status" value="1"/>
</dbReference>
<comment type="caution">
    <text evidence="2">The sequence shown here is derived from an EMBL/GenBank/DDBJ whole genome shotgun (WGS) entry which is preliminary data.</text>
</comment>
<reference evidence="2 3" key="1">
    <citation type="submission" date="2024-05" db="EMBL/GenBank/DDBJ databases">
        <title>De novo assembly of an allotetraploid wild potato.</title>
        <authorList>
            <person name="Hosaka A.J."/>
        </authorList>
    </citation>
    <scope>NUCLEOTIDE SEQUENCE [LARGE SCALE GENOMIC DNA]</scope>
    <source>
        <tissue evidence="2">Young leaves</tissue>
    </source>
</reference>
<name>A0ABD2VBB5_9SOLN</name>
<proteinExistence type="predicted"/>
<dbReference type="SUPFAM" id="SSF53098">
    <property type="entry name" value="Ribonuclease H-like"/>
    <property type="match status" value="1"/>
</dbReference>
<organism evidence="2 3">
    <name type="scientific">Solanum stoloniferum</name>
    <dbReference type="NCBI Taxonomy" id="62892"/>
    <lineage>
        <taxon>Eukaryota</taxon>
        <taxon>Viridiplantae</taxon>
        <taxon>Streptophyta</taxon>
        <taxon>Embryophyta</taxon>
        <taxon>Tracheophyta</taxon>
        <taxon>Spermatophyta</taxon>
        <taxon>Magnoliopsida</taxon>
        <taxon>eudicotyledons</taxon>
        <taxon>Gunneridae</taxon>
        <taxon>Pentapetalae</taxon>
        <taxon>asterids</taxon>
        <taxon>lamiids</taxon>
        <taxon>Solanales</taxon>
        <taxon>Solanaceae</taxon>
        <taxon>Solanoideae</taxon>
        <taxon>Solaneae</taxon>
        <taxon>Solanum</taxon>
    </lineage>
</organism>
<keyword evidence="3" id="KW-1185">Reference proteome</keyword>
<dbReference type="Proteomes" id="UP001627284">
    <property type="component" value="Unassembled WGS sequence"/>
</dbReference>
<gene>
    <name evidence="2" type="ORF">AABB24_003701</name>
</gene>
<dbReference type="InterPro" id="IPR012337">
    <property type="entry name" value="RNaseH-like_sf"/>
</dbReference>
<dbReference type="InterPro" id="IPR036397">
    <property type="entry name" value="RNaseH_sf"/>
</dbReference>
<dbReference type="PANTHER" id="PTHR47723">
    <property type="entry name" value="OS05G0353850 PROTEIN"/>
    <property type="match status" value="1"/>
</dbReference>
<dbReference type="PANTHER" id="PTHR47723:SF19">
    <property type="entry name" value="POLYNUCLEOTIDYL TRANSFERASE, RIBONUCLEASE H-LIKE SUPERFAMILY PROTEIN"/>
    <property type="match status" value="1"/>
</dbReference>
<evidence type="ECO:0000313" key="2">
    <source>
        <dbReference type="EMBL" id="KAL3377427.1"/>
    </source>
</evidence>